<comment type="caution">
    <text evidence="2">The sequence shown here is derived from an EMBL/GenBank/DDBJ whole genome shotgun (WGS) entry which is preliminary data.</text>
</comment>
<sequence>MKYILKLNIMSAMYALLIFYLVQSLGNFYRIARLKNWEMDIVNQAVDWSSLGVSLLFSALFCYLNVRWLGLRKANYWTVLLWIPYFIGFTYVMVTLFPITHPADDPGPAVGLIVLGMLIFYPFYIAILNLFSYVFQRVKSP</sequence>
<proteinExistence type="predicted"/>
<feature type="transmembrane region" description="Helical" evidence="1">
    <location>
        <begin position="109"/>
        <end position="135"/>
    </location>
</feature>
<dbReference type="Proteomes" id="UP001597169">
    <property type="component" value="Unassembled WGS sequence"/>
</dbReference>
<evidence type="ECO:0000256" key="1">
    <source>
        <dbReference type="SAM" id="Phobius"/>
    </source>
</evidence>
<feature type="transmembrane region" description="Helical" evidence="1">
    <location>
        <begin position="76"/>
        <end position="97"/>
    </location>
</feature>
<accession>A0ABW3PWN5</accession>
<keyword evidence="1" id="KW-0472">Membrane</keyword>
<evidence type="ECO:0000313" key="3">
    <source>
        <dbReference type="Proteomes" id="UP001597169"/>
    </source>
</evidence>
<feature type="transmembrane region" description="Helical" evidence="1">
    <location>
        <begin position="45"/>
        <end position="64"/>
    </location>
</feature>
<gene>
    <name evidence="2" type="ORF">ACFQ3J_15370</name>
</gene>
<feature type="transmembrane region" description="Helical" evidence="1">
    <location>
        <begin position="7"/>
        <end position="25"/>
    </location>
</feature>
<dbReference type="EMBL" id="JBHTKX010000001">
    <property type="protein sequence ID" value="MFD1129552.1"/>
    <property type="molecule type" value="Genomic_DNA"/>
</dbReference>
<keyword evidence="3" id="KW-1185">Reference proteome</keyword>
<evidence type="ECO:0000313" key="2">
    <source>
        <dbReference type="EMBL" id="MFD1129552.1"/>
    </source>
</evidence>
<name>A0ABW3PWN5_9BACL</name>
<dbReference type="RefSeq" id="WP_251582515.1">
    <property type="nucleotide sequence ID" value="NZ_JBHTKX010000001.1"/>
</dbReference>
<keyword evidence="1" id="KW-1133">Transmembrane helix</keyword>
<protein>
    <submittedName>
        <fullName evidence="2">Uncharacterized protein</fullName>
    </submittedName>
</protein>
<keyword evidence="1" id="KW-0812">Transmembrane</keyword>
<organism evidence="2 3">
    <name type="scientific">Paenibacillus provencensis</name>
    <dbReference type="NCBI Taxonomy" id="441151"/>
    <lineage>
        <taxon>Bacteria</taxon>
        <taxon>Bacillati</taxon>
        <taxon>Bacillota</taxon>
        <taxon>Bacilli</taxon>
        <taxon>Bacillales</taxon>
        <taxon>Paenibacillaceae</taxon>
        <taxon>Paenibacillus</taxon>
    </lineage>
</organism>
<reference evidence="3" key="1">
    <citation type="journal article" date="2019" name="Int. J. Syst. Evol. Microbiol.">
        <title>The Global Catalogue of Microorganisms (GCM) 10K type strain sequencing project: providing services to taxonomists for standard genome sequencing and annotation.</title>
        <authorList>
            <consortium name="The Broad Institute Genomics Platform"/>
            <consortium name="The Broad Institute Genome Sequencing Center for Infectious Disease"/>
            <person name="Wu L."/>
            <person name="Ma J."/>
        </authorList>
    </citation>
    <scope>NUCLEOTIDE SEQUENCE [LARGE SCALE GENOMIC DNA]</scope>
    <source>
        <strain evidence="3">CCUG 53519</strain>
    </source>
</reference>